<dbReference type="GO" id="GO:0005344">
    <property type="term" value="F:oxygen carrier activity"/>
    <property type="evidence" value="ECO:0007669"/>
    <property type="project" value="UniProtKB-KW"/>
</dbReference>
<dbReference type="GO" id="GO:0046872">
    <property type="term" value="F:metal ion binding"/>
    <property type="evidence" value="ECO:0007669"/>
    <property type="project" value="UniProtKB-KW"/>
</dbReference>
<evidence type="ECO:0000313" key="8">
    <source>
        <dbReference type="EMBL" id="QQY98953.1"/>
    </source>
</evidence>
<sequence length="152" mass="16592">MSRVAELANAVVNNADQKDLLRMSWGVLSVDMEGTGLMLMANLFKTSPSAKGKFARLGDVSAGKDNSKLRGHSITLMYALQNFVDALDDVDRLKCVVEKFAVNHINRQISSDEFGEIVGPLRQTLKARMGNYFDEDTVAAWASLVAVVQAAL</sequence>
<proteinExistence type="evidence at transcript level"/>
<dbReference type="EMBL" id="MT423671">
    <property type="protein sequence ID" value="QQY98953.1"/>
    <property type="molecule type" value="mRNA"/>
</dbReference>
<dbReference type="InterPro" id="IPR009050">
    <property type="entry name" value="Globin-like_sf"/>
</dbReference>
<evidence type="ECO:0000256" key="4">
    <source>
        <dbReference type="ARBA" id="ARBA00022723"/>
    </source>
</evidence>
<keyword evidence="1 6" id="KW-0813">Transport</keyword>
<dbReference type="PROSITE" id="PS01033">
    <property type="entry name" value="GLOBIN"/>
    <property type="match status" value="1"/>
</dbReference>
<evidence type="ECO:0000256" key="2">
    <source>
        <dbReference type="ARBA" id="ARBA00022617"/>
    </source>
</evidence>
<dbReference type="InterPro" id="IPR044399">
    <property type="entry name" value="Mb-like_M"/>
</dbReference>
<protein>
    <submittedName>
        <fullName evidence="8">Hemoglobin IIB</fullName>
    </submittedName>
</protein>
<accession>A0A7U1BGC5</accession>
<dbReference type="PANTHER" id="PTHR46458">
    <property type="entry name" value="BLR2807 PROTEIN"/>
    <property type="match status" value="1"/>
</dbReference>
<keyword evidence="2 6" id="KW-0349">Heme</keyword>
<dbReference type="AlphaFoldDB" id="A0A7U1BGC5"/>
<evidence type="ECO:0000256" key="1">
    <source>
        <dbReference type="ARBA" id="ARBA00022448"/>
    </source>
</evidence>
<dbReference type="GO" id="GO:0019825">
    <property type="term" value="F:oxygen binding"/>
    <property type="evidence" value="ECO:0007669"/>
    <property type="project" value="InterPro"/>
</dbReference>
<dbReference type="SUPFAM" id="SSF46458">
    <property type="entry name" value="Globin-like"/>
    <property type="match status" value="1"/>
</dbReference>
<dbReference type="CDD" id="cd01040">
    <property type="entry name" value="Mb-like"/>
    <property type="match status" value="1"/>
</dbReference>
<keyword evidence="5" id="KW-0408">Iron</keyword>
<dbReference type="InterPro" id="IPR050532">
    <property type="entry name" value="Globin-like_OT"/>
</dbReference>
<evidence type="ECO:0000259" key="7">
    <source>
        <dbReference type="PROSITE" id="PS01033"/>
    </source>
</evidence>
<dbReference type="PANTHER" id="PTHR46458:SF1">
    <property type="entry name" value="GEO09476P1"/>
    <property type="match status" value="1"/>
</dbReference>
<dbReference type="Pfam" id="PF00042">
    <property type="entry name" value="Globin"/>
    <property type="match status" value="1"/>
</dbReference>
<name>A0A7U1BGC5_ANABR</name>
<comment type="similarity">
    <text evidence="6">Belongs to the globin family.</text>
</comment>
<evidence type="ECO:0000256" key="5">
    <source>
        <dbReference type="ARBA" id="ARBA00023004"/>
    </source>
</evidence>
<dbReference type="GO" id="GO:0020037">
    <property type="term" value="F:heme binding"/>
    <property type="evidence" value="ECO:0007669"/>
    <property type="project" value="InterPro"/>
</dbReference>
<evidence type="ECO:0000256" key="3">
    <source>
        <dbReference type="ARBA" id="ARBA00022621"/>
    </source>
</evidence>
<dbReference type="Gene3D" id="1.10.490.10">
    <property type="entry name" value="Globins"/>
    <property type="match status" value="1"/>
</dbReference>
<organism evidence="8">
    <name type="scientific">Anadara broughtonii</name>
    <name type="common">Blood clam</name>
    <name type="synonym">Scapharca broughtonii</name>
    <dbReference type="NCBI Taxonomy" id="148819"/>
    <lineage>
        <taxon>Eukaryota</taxon>
        <taxon>Metazoa</taxon>
        <taxon>Spiralia</taxon>
        <taxon>Lophotrochozoa</taxon>
        <taxon>Mollusca</taxon>
        <taxon>Bivalvia</taxon>
        <taxon>Autobranchia</taxon>
        <taxon>Pteriomorphia</taxon>
        <taxon>Arcoida</taxon>
        <taxon>Arcoidea</taxon>
        <taxon>Arcidae</taxon>
        <taxon>Anadara</taxon>
    </lineage>
</organism>
<dbReference type="InterPro" id="IPR012292">
    <property type="entry name" value="Globin/Proto"/>
</dbReference>
<keyword evidence="3 6" id="KW-0561">Oxygen transport</keyword>
<keyword evidence="4" id="KW-0479">Metal-binding</keyword>
<feature type="domain" description="Globin" evidence="7">
    <location>
        <begin position="12"/>
        <end position="152"/>
    </location>
</feature>
<dbReference type="InterPro" id="IPR000971">
    <property type="entry name" value="Globin"/>
</dbReference>
<reference evidence="8" key="1">
    <citation type="submission" date="2020-05" db="EMBL/GenBank/DDBJ databases">
        <authorList>
            <person name="Wang Y."/>
            <person name="Zhang X."/>
        </authorList>
    </citation>
    <scope>NUCLEOTIDE SEQUENCE</scope>
</reference>
<evidence type="ECO:0000256" key="6">
    <source>
        <dbReference type="RuleBase" id="RU000356"/>
    </source>
</evidence>